<evidence type="ECO:0000313" key="2">
    <source>
        <dbReference type="Proteomes" id="UP001162992"/>
    </source>
</evidence>
<reference evidence="2" key="1">
    <citation type="journal article" date="2024" name="Proc. Natl. Acad. Sci. U.S.A.">
        <title>Extraordinary preservation of gene collinearity over three hundred million years revealed in homosporous lycophytes.</title>
        <authorList>
            <person name="Li C."/>
            <person name="Wickell D."/>
            <person name="Kuo L.Y."/>
            <person name="Chen X."/>
            <person name="Nie B."/>
            <person name="Liao X."/>
            <person name="Peng D."/>
            <person name="Ji J."/>
            <person name="Jenkins J."/>
            <person name="Williams M."/>
            <person name="Shu S."/>
            <person name="Plott C."/>
            <person name="Barry K."/>
            <person name="Rajasekar S."/>
            <person name="Grimwood J."/>
            <person name="Han X."/>
            <person name="Sun S."/>
            <person name="Hou Z."/>
            <person name="He W."/>
            <person name="Dai G."/>
            <person name="Sun C."/>
            <person name="Schmutz J."/>
            <person name="Leebens-Mack J.H."/>
            <person name="Li F.W."/>
            <person name="Wang L."/>
        </authorList>
    </citation>
    <scope>NUCLEOTIDE SEQUENCE [LARGE SCALE GENOMIC DNA]</scope>
    <source>
        <strain evidence="2">cv. PW_Plant_1</strain>
    </source>
</reference>
<name>A0ACC2EAF8_DIPCM</name>
<sequence>MNASKSSVVESTITWPMQNQAVLWTQPDFTGYLEKCMDNYWQNFFFVLQGSFLFYFTNDIGVNTTLPLGVIPVEGCKLQISRRETEENLEKFAFVLGISSQYAILAKHGTYVLAALSQEALDEWIEKLSKAANSRTQLFGELRKIRAKVGKFRILLPKLPLFHKLLASVQGVEAKKLQAELAEVRKEIMALQIQAKQVRAECDQEEMKISKALVTWDVVFQYASGEIKGETCNTIERLKYQAKILKDLYELMQSKGNILQGEGLEKLSQDARTQLHDILQRAVDIIQERHAKICSKAPNYSREIDPKIYELNQPQHMTIHQPNAVEQASQNKEQDLPIQDPQGALQYINEVENLTVKHGTIDTEQKFNIAGESQLNKEVVASASTSKSSYDNAQPKSVSQSTFSMLPHEGTNPNTEPNTNRRKVSWNDSVTEINSPSGHMFDSTGNPEIVSDPLGTHEMSMKDQTLLASITPPPHDRSQATREGNSLSELSFAITRNKNLTEEKLLSNSSISISSKFAPGSHGNKQGNVDEFSAASDTTRDKVPNNASQLKFPSKSTASDESHMNQEGLMDNQRAARSAISELAPGPLHNQAQNSKHPTSSQLKPHPNQASNLATANAGILSLHKTLLTGWTEKQQTSQEKEVLPRSTLHMPSNSQETSLPSMQTSEAAVDQKGRMVAASNLTNHERPQAPEGSATTPGSDHGSCLIQQATIKQSTADSIPAGSQVVPRQRAMMSLTPLDESIAANEDSHEQVKRIPIPITAQSKNLNSSEAKMMSDFPTIQSNFSLNQATAGLGETQETMQSKSDEAPCIFKSPQQSKGHSEPDKIETTILSESTALDSHLQGIVESNLAAIPKVPTHKSGAIQQTATQRNDIERSPLEQSERFLLEQSNITHRSAQPTAPSGTKTVSTEGHHPALLETNLKAFPVKFQTTEESTEIDANQDLQSEHQHAQLLHRKHASAQQHVLSTQHSAFSTTAEGNVHLPRLRSSLSRGGNDPFLDEIQATTDPSRPSHNQDSTSHTMQEGSKISDRNLPLQNLEIGSQSRDFGQIGTAIDGARHAPPHPLNQSHQSHDADIDVKTTGNVNPLPDHDTSRSMSDDIKQVNFLTVPQIQSALVKTNMADRRSSMKGQTLHLSPTAIIDNPRTINLGKNSRYLSKENLDSSSPRQDISTASTSDAKFNRKEYKAKLSDLVNRKGPIVVYQDFNCVPVNQPSPTKPGD</sequence>
<dbReference type="Proteomes" id="UP001162992">
    <property type="component" value="Chromosome 3"/>
</dbReference>
<protein>
    <submittedName>
        <fullName evidence="1">Uncharacterized protein</fullName>
    </submittedName>
</protein>
<evidence type="ECO:0000313" key="1">
    <source>
        <dbReference type="EMBL" id="KAJ7563442.1"/>
    </source>
</evidence>
<gene>
    <name evidence="1" type="ORF">O6H91_03G110200</name>
</gene>
<organism evidence="1 2">
    <name type="scientific">Diphasiastrum complanatum</name>
    <name type="common">Issler's clubmoss</name>
    <name type="synonym">Lycopodium complanatum</name>
    <dbReference type="NCBI Taxonomy" id="34168"/>
    <lineage>
        <taxon>Eukaryota</taxon>
        <taxon>Viridiplantae</taxon>
        <taxon>Streptophyta</taxon>
        <taxon>Embryophyta</taxon>
        <taxon>Tracheophyta</taxon>
        <taxon>Lycopodiopsida</taxon>
        <taxon>Lycopodiales</taxon>
        <taxon>Lycopodiaceae</taxon>
        <taxon>Lycopodioideae</taxon>
        <taxon>Diphasiastrum</taxon>
    </lineage>
</organism>
<comment type="caution">
    <text evidence="1">The sequence shown here is derived from an EMBL/GenBank/DDBJ whole genome shotgun (WGS) entry which is preliminary data.</text>
</comment>
<proteinExistence type="predicted"/>
<accession>A0ACC2EAF8</accession>
<keyword evidence="2" id="KW-1185">Reference proteome</keyword>
<dbReference type="EMBL" id="CM055094">
    <property type="protein sequence ID" value="KAJ7563442.1"/>
    <property type="molecule type" value="Genomic_DNA"/>
</dbReference>